<dbReference type="SUPFAM" id="SSF51445">
    <property type="entry name" value="(Trans)glycosidases"/>
    <property type="match status" value="1"/>
</dbReference>
<feature type="domain" description="Glycoside hydrolase family 20 catalytic" evidence="6">
    <location>
        <begin position="158"/>
        <end position="371"/>
    </location>
</feature>
<dbReference type="SUPFAM" id="SSF55545">
    <property type="entry name" value="beta-N-acetylhexosaminidase-like domain"/>
    <property type="match status" value="1"/>
</dbReference>
<dbReference type="PRINTS" id="PR00738">
    <property type="entry name" value="GLHYDRLASE20"/>
</dbReference>
<dbReference type="Proteomes" id="UP001549749">
    <property type="component" value="Unassembled WGS sequence"/>
</dbReference>
<evidence type="ECO:0000256" key="1">
    <source>
        <dbReference type="ARBA" id="ARBA00006285"/>
    </source>
</evidence>
<evidence type="ECO:0000256" key="5">
    <source>
        <dbReference type="SAM" id="SignalP"/>
    </source>
</evidence>
<evidence type="ECO:0000313" key="9">
    <source>
        <dbReference type="Proteomes" id="UP001549749"/>
    </source>
</evidence>
<dbReference type="PANTHER" id="PTHR21040:SF8">
    <property type="entry name" value="BCDNA.GH04120"/>
    <property type="match status" value="1"/>
</dbReference>
<dbReference type="InterPro" id="IPR038901">
    <property type="entry name" value="HEXDC-like"/>
</dbReference>
<evidence type="ECO:0000256" key="3">
    <source>
        <dbReference type="ARBA" id="ARBA00023295"/>
    </source>
</evidence>
<protein>
    <submittedName>
        <fullName evidence="8">Beta-N-acetylhexosaminidase</fullName>
    </submittedName>
</protein>
<name>A0ABV2T703_9BACT</name>
<dbReference type="EMBL" id="JBEXAC010000002">
    <property type="protein sequence ID" value="MET6998786.1"/>
    <property type="molecule type" value="Genomic_DNA"/>
</dbReference>
<sequence>MKKKYTIVLCGLLSLLTGFQVRANEQDDFNKHFKLIPQPQKVVLLKGEGLSFADLRYMNVQGGTSISPAYHTTLFSLPKVQAAGKGVLTLMLSNDASLPASPEGYSLVVEHKQVTIKARENAGLFYGIQTLLQLLEDARDQQVSIPACSITDYPEIAYRAVHLDLKHHLDATRYYYDMIDRLARLKVNAIVVEFEDKLRYRKAPVVGATNAISIEEFAALSKYAADRYIEVTPLVQGLGHASFILKHDEYKKLRDDPASDWSFNPLDSATYRLQFALYEDAMAAAPYSKYLHIGGDEVGSLGHSAEAKKSGMKPFELQMHWLNRVSEFARAHNRIPIFWDDMVFKLSDLYETTYDDTMPLDKVEKAWKENEHRLNENRHLFPENCIFMRWNYSTSTIPGNLKAIDWYNNNQLKSMAATAAQTTWPMMPREKSNFKPIKDFCRVAAEKKMSGILCTAWDDCSPHLETVWRGLYDFALFSWNYEDIPVEKAHAMYRHRFYAPAAADTAFEFQDQLEEALSFWESALINKGHRNNYPANPDLISLPDANKPGAWRELYKDKLAKAKKEIARYDTIKARLTKTNMLAQRNQFAVLLLNQINELQIYSSKLLVLLENYDKATSKAEKEKMRQQLLTYVANFQARRESFEAVFSQTRMLNNPEGYVLDQNHHNHLANGSNTSDWMFVYELAMNDKINKWLTVLNKMGGL</sequence>
<dbReference type="InterPro" id="IPR025705">
    <property type="entry name" value="Beta_hexosaminidase_sua/sub"/>
</dbReference>
<keyword evidence="4" id="KW-0175">Coiled coil</keyword>
<evidence type="ECO:0000256" key="4">
    <source>
        <dbReference type="SAM" id="Coils"/>
    </source>
</evidence>
<accession>A0ABV2T703</accession>
<dbReference type="PANTHER" id="PTHR21040">
    <property type="entry name" value="BCDNA.GH04120"/>
    <property type="match status" value="1"/>
</dbReference>
<feature type="signal peptide" evidence="5">
    <location>
        <begin position="1"/>
        <end position="23"/>
    </location>
</feature>
<reference evidence="8 9" key="1">
    <citation type="submission" date="2024-06" db="EMBL/GenBank/DDBJ databases">
        <title>Chitinophaga defluvii sp. nov., isolated from municipal sewage.</title>
        <authorList>
            <person name="Zhang L."/>
        </authorList>
    </citation>
    <scope>NUCLEOTIDE SEQUENCE [LARGE SCALE GENOMIC DNA]</scope>
    <source>
        <strain evidence="8 9">H8</strain>
    </source>
</reference>
<keyword evidence="2" id="KW-0378">Hydrolase</keyword>
<comment type="similarity">
    <text evidence="1">Belongs to the glycosyl hydrolase 20 family.</text>
</comment>
<dbReference type="InterPro" id="IPR015883">
    <property type="entry name" value="Glyco_hydro_20_cat"/>
</dbReference>
<dbReference type="Gene3D" id="3.30.379.10">
    <property type="entry name" value="Chitobiase/beta-hexosaminidase domain 2-like"/>
    <property type="match status" value="1"/>
</dbReference>
<proteinExistence type="inferred from homology"/>
<feature type="chain" id="PRO_5046514560" evidence="5">
    <location>
        <begin position="24"/>
        <end position="703"/>
    </location>
</feature>
<dbReference type="InterPro" id="IPR015882">
    <property type="entry name" value="HEX_bac_N"/>
</dbReference>
<organism evidence="8 9">
    <name type="scientific">Chitinophaga defluvii</name>
    <dbReference type="NCBI Taxonomy" id="3163343"/>
    <lineage>
        <taxon>Bacteria</taxon>
        <taxon>Pseudomonadati</taxon>
        <taxon>Bacteroidota</taxon>
        <taxon>Chitinophagia</taxon>
        <taxon>Chitinophagales</taxon>
        <taxon>Chitinophagaceae</taxon>
        <taxon>Chitinophaga</taxon>
    </lineage>
</organism>
<feature type="coiled-coil region" evidence="4">
    <location>
        <begin position="552"/>
        <end position="579"/>
    </location>
</feature>
<dbReference type="Gene3D" id="3.20.20.80">
    <property type="entry name" value="Glycosidases"/>
    <property type="match status" value="1"/>
</dbReference>
<gene>
    <name evidence="8" type="ORF">ABR189_15490</name>
</gene>
<evidence type="ECO:0000259" key="6">
    <source>
        <dbReference type="Pfam" id="PF00728"/>
    </source>
</evidence>
<comment type="caution">
    <text evidence="8">The sequence shown here is derived from an EMBL/GenBank/DDBJ whole genome shotgun (WGS) entry which is preliminary data.</text>
</comment>
<dbReference type="InterPro" id="IPR017853">
    <property type="entry name" value="GH"/>
</dbReference>
<feature type="domain" description="Beta-hexosaminidase bacterial type N-terminal" evidence="7">
    <location>
        <begin position="34"/>
        <end position="153"/>
    </location>
</feature>
<evidence type="ECO:0000256" key="2">
    <source>
        <dbReference type="ARBA" id="ARBA00022801"/>
    </source>
</evidence>
<dbReference type="Pfam" id="PF00728">
    <property type="entry name" value="Glyco_hydro_20"/>
    <property type="match status" value="1"/>
</dbReference>
<dbReference type="RefSeq" id="WP_354661426.1">
    <property type="nucleotide sequence ID" value="NZ_JBEXAC010000002.1"/>
</dbReference>
<dbReference type="InterPro" id="IPR029018">
    <property type="entry name" value="Hex-like_dom2"/>
</dbReference>
<keyword evidence="5" id="KW-0732">Signal</keyword>
<evidence type="ECO:0000313" key="8">
    <source>
        <dbReference type="EMBL" id="MET6998786.1"/>
    </source>
</evidence>
<keyword evidence="9" id="KW-1185">Reference proteome</keyword>
<dbReference type="Pfam" id="PF02838">
    <property type="entry name" value="Glyco_hydro_20b"/>
    <property type="match status" value="1"/>
</dbReference>
<evidence type="ECO:0000259" key="7">
    <source>
        <dbReference type="Pfam" id="PF02838"/>
    </source>
</evidence>
<keyword evidence="3" id="KW-0326">Glycosidase</keyword>